<protein>
    <submittedName>
        <fullName evidence="1">Uncharacterized protein</fullName>
    </submittedName>
</protein>
<comment type="caution">
    <text evidence="1">The sequence shown here is derived from an EMBL/GenBank/DDBJ whole genome shotgun (WGS) entry which is preliminary data.</text>
</comment>
<name>A0ABQ9XSL2_9EUKA</name>
<proteinExistence type="predicted"/>
<dbReference type="EMBL" id="JARBJD010000087">
    <property type="protein sequence ID" value="KAK2953786.1"/>
    <property type="molecule type" value="Genomic_DNA"/>
</dbReference>
<organism evidence="1 2">
    <name type="scientific">Blattamonas nauphoetae</name>
    <dbReference type="NCBI Taxonomy" id="2049346"/>
    <lineage>
        <taxon>Eukaryota</taxon>
        <taxon>Metamonada</taxon>
        <taxon>Preaxostyla</taxon>
        <taxon>Oxymonadida</taxon>
        <taxon>Blattamonas</taxon>
    </lineage>
</organism>
<keyword evidence="2" id="KW-1185">Reference proteome</keyword>
<evidence type="ECO:0000313" key="2">
    <source>
        <dbReference type="Proteomes" id="UP001281761"/>
    </source>
</evidence>
<evidence type="ECO:0000313" key="1">
    <source>
        <dbReference type="EMBL" id="KAK2953786.1"/>
    </source>
</evidence>
<reference evidence="1 2" key="1">
    <citation type="journal article" date="2022" name="bioRxiv">
        <title>Genomics of Preaxostyla Flagellates Illuminates Evolutionary Transitions and the Path Towards Mitochondrial Loss.</title>
        <authorList>
            <person name="Novak L.V.F."/>
            <person name="Treitli S.C."/>
            <person name="Pyrih J."/>
            <person name="Halakuc P."/>
            <person name="Pipaliya S.V."/>
            <person name="Vacek V."/>
            <person name="Brzon O."/>
            <person name="Soukal P."/>
            <person name="Eme L."/>
            <person name="Dacks J.B."/>
            <person name="Karnkowska A."/>
            <person name="Elias M."/>
            <person name="Hampl V."/>
        </authorList>
    </citation>
    <scope>NUCLEOTIDE SEQUENCE [LARGE SCALE GENOMIC DNA]</scope>
    <source>
        <strain evidence="1">NAU3</strain>
        <tissue evidence="1">Gut</tissue>
    </source>
</reference>
<accession>A0ABQ9XSL2</accession>
<gene>
    <name evidence="1" type="ORF">BLNAU_11343</name>
</gene>
<dbReference type="Proteomes" id="UP001281761">
    <property type="component" value="Unassembled WGS sequence"/>
</dbReference>
<sequence length="202" mass="23030">MSARGRLPAIGWCALESSQLGELQAFHSNVLYYDAPWDPLKHTESTHWKGIDSFISFHVDERIKLFAFQNTLNFWKKGIHCELIERLKALLENQHAIPLPALDGEDQAKSEKREERALMPNADVDVFFLWIVRPEHVEPFMKQTVVYPDSTRSDHDWTSGPKSAVHLPYNTGVVSIADLLLSVTSALDEPPPKKVSKGRDKW</sequence>